<protein>
    <submittedName>
        <fullName evidence="1">Uncharacterized protein</fullName>
    </submittedName>
</protein>
<proteinExistence type="predicted"/>
<accession>C5B3W0</accession>
<name>C5B3W0_METEA</name>
<keyword evidence="1" id="KW-0614">Plasmid</keyword>
<geneLocation type="plasmid" evidence="1 2">
    <name>megaplasmid</name>
</geneLocation>
<dbReference type="Proteomes" id="UP000009081">
    <property type="component" value="Plasmid megaplasmid"/>
</dbReference>
<evidence type="ECO:0000313" key="1">
    <source>
        <dbReference type="EMBL" id="ACS43142.1"/>
    </source>
</evidence>
<organism evidence="1 2">
    <name type="scientific">Methylorubrum extorquens (strain ATCC 14718 / DSM 1338 / JCM 2805 / NCIMB 9133 / AM1)</name>
    <name type="common">Methylobacterium extorquens</name>
    <dbReference type="NCBI Taxonomy" id="272630"/>
    <lineage>
        <taxon>Bacteria</taxon>
        <taxon>Pseudomonadati</taxon>
        <taxon>Pseudomonadota</taxon>
        <taxon>Alphaproteobacteria</taxon>
        <taxon>Hyphomicrobiales</taxon>
        <taxon>Methylobacteriaceae</taxon>
        <taxon>Methylorubrum</taxon>
    </lineage>
</organism>
<keyword evidence="2" id="KW-1185">Reference proteome</keyword>
<dbReference type="EMBL" id="CP001511">
    <property type="protein sequence ID" value="ACS43142.1"/>
    <property type="molecule type" value="Genomic_DNA"/>
</dbReference>
<gene>
    <name evidence="1" type="ordered locus">MexAM1_META2p0248</name>
</gene>
<evidence type="ECO:0000313" key="2">
    <source>
        <dbReference type="Proteomes" id="UP000009081"/>
    </source>
</evidence>
<dbReference type="HOGENOM" id="CLU_3434988_0_0_5"/>
<reference evidence="1 2" key="1">
    <citation type="journal article" date="2009" name="PLoS ONE">
        <title>Methylobacterium genome sequences: a reference blueprint to investigate microbial metabolism of C1 compounds from natural and industrial sources.</title>
        <authorList>
            <person name="Vuilleumier S."/>
            <person name="Chistoserdova L."/>
            <person name="Lee M.-C."/>
            <person name="Bringel F."/>
            <person name="Lajus A."/>
            <person name="Zhou Y."/>
            <person name="Gourion B."/>
            <person name="Barbe V."/>
            <person name="Chang J."/>
            <person name="Cruveiller S."/>
            <person name="Dossat C."/>
            <person name="Gillett W."/>
            <person name="Gruffaz C."/>
            <person name="Haugen E."/>
            <person name="Hourcade E."/>
            <person name="Levy R."/>
            <person name="Mangenot S."/>
            <person name="Muller E."/>
            <person name="Nadalig T."/>
            <person name="Pagni M."/>
            <person name="Penny C."/>
            <person name="Peyraud R."/>
            <person name="Robinson D.G."/>
            <person name="Roche D."/>
            <person name="Rouy Z."/>
            <person name="Saenampechek C."/>
            <person name="Salvignol G."/>
            <person name="Vallenet D."/>
            <person name="Wu Z."/>
            <person name="Marx C.J."/>
            <person name="Vorholt J.A."/>
            <person name="Olson M.V."/>
            <person name="Kaul R."/>
            <person name="Weissenbach J."/>
            <person name="Medigue C."/>
            <person name="Lidstrom M.E."/>
        </authorList>
    </citation>
    <scope>NUCLEOTIDE SEQUENCE [LARGE SCALE GENOMIC DNA]</scope>
    <source>
        <strain evidence="2">ATCC 14718 / DSM 1338 / JCM 2805 / NCIMB 9133 / AM1</strain>
    </source>
</reference>
<dbReference type="KEGG" id="mea:Mex_2p0248"/>
<sequence length="14" mass="1320">MKALSATGGIGRSA</sequence>